<reference evidence="4" key="1">
    <citation type="submission" date="2017-02" db="EMBL/GenBank/DDBJ databases">
        <authorList>
            <person name="Mornico D."/>
        </authorList>
    </citation>
    <scope>NUCLEOTIDE SEQUENCE [LARGE SCALE GENOMIC DNA]</scope>
</reference>
<organism evidence="3 4">
    <name type="scientific">Psychrobacter pasteurii</name>
    <dbReference type="NCBI Taxonomy" id="1945520"/>
    <lineage>
        <taxon>Bacteria</taxon>
        <taxon>Pseudomonadati</taxon>
        <taxon>Pseudomonadota</taxon>
        <taxon>Gammaproteobacteria</taxon>
        <taxon>Moraxellales</taxon>
        <taxon>Moraxellaceae</taxon>
        <taxon>Psychrobacter</taxon>
    </lineage>
</organism>
<keyword evidence="2" id="KW-0732">Signal</keyword>
<feature type="region of interest" description="Disordered" evidence="1">
    <location>
        <begin position="36"/>
        <end position="55"/>
    </location>
</feature>
<protein>
    <submittedName>
        <fullName evidence="3">Uncharacterized protein</fullName>
    </submittedName>
</protein>
<evidence type="ECO:0000256" key="2">
    <source>
        <dbReference type="SAM" id="SignalP"/>
    </source>
</evidence>
<evidence type="ECO:0000256" key="1">
    <source>
        <dbReference type="SAM" id="MobiDB-lite"/>
    </source>
</evidence>
<keyword evidence="4" id="KW-1185">Reference proteome</keyword>
<dbReference type="PROSITE" id="PS51257">
    <property type="entry name" value="PROKAR_LIPOPROTEIN"/>
    <property type="match status" value="1"/>
</dbReference>
<dbReference type="Proteomes" id="UP000188169">
    <property type="component" value="Unassembled WGS sequence"/>
</dbReference>
<evidence type="ECO:0000313" key="3">
    <source>
        <dbReference type="EMBL" id="SJM36807.1"/>
    </source>
</evidence>
<dbReference type="STRING" id="1945520.A1019T_00774"/>
<dbReference type="EMBL" id="FUGD01000062">
    <property type="protein sequence ID" value="SJM36807.1"/>
    <property type="molecule type" value="Genomic_DNA"/>
</dbReference>
<feature type="signal peptide" evidence="2">
    <location>
        <begin position="1"/>
        <end position="21"/>
    </location>
</feature>
<sequence>MKPKFKWYMVPILLISFIACDPVIEMTNTNHNAQTIKVEDESAANKPTENEAPTRKQQTVYVTALDVDSDMGDATAAHGVLNTKNSCLYMDDLLLVVSSPHITWTQDPFTISDM</sequence>
<feature type="chain" id="PRO_5012390529" evidence="2">
    <location>
        <begin position="22"/>
        <end position="114"/>
    </location>
</feature>
<name>A0A1R4EE95_9GAMM</name>
<gene>
    <name evidence="3" type="ORF">A1019T_00774</name>
</gene>
<dbReference type="AlphaFoldDB" id="A0A1R4EE95"/>
<evidence type="ECO:0000313" key="4">
    <source>
        <dbReference type="Proteomes" id="UP000188169"/>
    </source>
</evidence>
<accession>A0A1R4EE95</accession>
<proteinExistence type="predicted"/>